<accession>A0A2I0AU34</accession>
<dbReference type="OrthoDB" id="1079501at2759"/>
<evidence type="ECO:0008006" key="4">
    <source>
        <dbReference type="Google" id="ProtNLM"/>
    </source>
</evidence>
<reference evidence="2 3" key="1">
    <citation type="journal article" date="2017" name="Nature">
        <title>The Apostasia genome and the evolution of orchids.</title>
        <authorList>
            <person name="Zhang G.Q."/>
            <person name="Liu K.W."/>
            <person name="Li Z."/>
            <person name="Lohaus R."/>
            <person name="Hsiao Y.Y."/>
            <person name="Niu S.C."/>
            <person name="Wang J.Y."/>
            <person name="Lin Y.C."/>
            <person name="Xu Q."/>
            <person name="Chen L.J."/>
            <person name="Yoshida K."/>
            <person name="Fujiwara S."/>
            <person name="Wang Z.W."/>
            <person name="Zhang Y.Q."/>
            <person name="Mitsuda N."/>
            <person name="Wang M."/>
            <person name="Liu G.H."/>
            <person name="Pecoraro L."/>
            <person name="Huang H.X."/>
            <person name="Xiao X.J."/>
            <person name="Lin M."/>
            <person name="Wu X.Y."/>
            <person name="Wu W.L."/>
            <person name="Chen Y.Y."/>
            <person name="Chang S.B."/>
            <person name="Sakamoto S."/>
            <person name="Ohme-Takagi M."/>
            <person name="Yagi M."/>
            <person name="Zeng S.J."/>
            <person name="Shen C.Y."/>
            <person name="Yeh C.M."/>
            <person name="Luo Y.B."/>
            <person name="Tsai W.C."/>
            <person name="Van de Peer Y."/>
            <person name="Liu Z.J."/>
        </authorList>
    </citation>
    <scope>NUCLEOTIDE SEQUENCE [LARGE SCALE GENOMIC DNA]</scope>
    <source>
        <strain evidence="3">cv. Shenzhen</strain>
        <tissue evidence="2">Stem</tissue>
    </source>
</reference>
<protein>
    <recommendedName>
        <fullName evidence="4">DUF3741 domain-containing protein</fullName>
    </recommendedName>
</protein>
<feature type="region of interest" description="Disordered" evidence="1">
    <location>
        <begin position="294"/>
        <end position="334"/>
    </location>
</feature>
<dbReference type="STRING" id="1088818.A0A2I0AU34"/>
<dbReference type="PANTHER" id="PTHR34282:SF2">
    <property type="entry name" value="DUF3741 DOMAIN-CONTAINING PROTEIN"/>
    <property type="match status" value="1"/>
</dbReference>
<proteinExistence type="predicted"/>
<evidence type="ECO:0000313" key="3">
    <source>
        <dbReference type="Proteomes" id="UP000236161"/>
    </source>
</evidence>
<organism evidence="2 3">
    <name type="scientific">Apostasia shenzhenica</name>
    <dbReference type="NCBI Taxonomy" id="1088818"/>
    <lineage>
        <taxon>Eukaryota</taxon>
        <taxon>Viridiplantae</taxon>
        <taxon>Streptophyta</taxon>
        <taxon>Embryophyta</taxon>
        <taxon>Tracheophyta</taxon>
        <taxon>Spermatophyta</taxon>
        <taxon>Magnoliopsida</taxon>
        <taxon>Liliopsida</taxon>
        <taxon>Asparagales</taxon>
        <taxon>Orchidaceae</taxon>
        <taxon>Apostasioideae</taxon>
        <taxon>Apostasia</taxon>
    </lineage>
</organism>
<feature type="region of interest" description="Disordered" evidence="1">
    <location>
        <begin position="350"/>
        <end position="408"/>
    </location>
</feature>
<evidence type="ECO:0000256" key="1">
    <source>
        <dbReference type="SAM" id="MobiDB-lite"/>
    </source>
</evidence>
<dbReference type="PANTHER" id="PTHR34282">
    <property type="entry name" value="OS01G0228800 PROTEIN-RELATED"/>
    <property type="match status" value="1"/>
</dbReference>
<name>A0A2I0AU34_9ASPA</name>
<dbReference type="Proteomes" id="UP000236161">
    <property type="component" value="Unassembled WGS sequence"/>
</dbReference>
<keyword evidence="3" id="KW-1185">Reference proteome</keyword>
<feature type="compositionally biased region" description="Basic and acidic residues" evidence="1">
    <location>
        <begin position="385"/>
        <end position="395"/>
    </location>
</feature>
<dbReference type="EMBL" id="KZ451950">
    <property type="protein sequence ID" value="PKA59054.1"/>
    <property type="molecule type" value="Genomic_DNA"/>
</dbReference>
<sequence length="671" mass="76594">MDIRSRSELQLLRVSRGAHELTQMIDSWKKASNVGGQRDYIANDLLQGALQLQESLLMLSRIQEASSKISSKAKIRQRSKRREEDEEDNYFSSIYANRLQEDGLWANGSATTCKEELKQVIRDRLYRQKILFDHEKASSSKPLMLSGNEAKNLKGPNLIAKLMGLEELPRGKNYHIEEKSDEIEKMLKVRKMDMVDSKINQLKQRTLEEILETMRSKGILKSEQSDRWKYGLSFQKEDNSPPIVIMKPHSSPCFERGELNLSSQGLSMEEMEPVELLSEGQAVVQLSGENLEPNRKFKSATSASQKQLKNEVAKERKKNDEPKNTTIHGKRSTKKGVKTIEAAMNTITTAPINPEKKQKQVRRRSKENKECPVRSASFKSTSSVKEQKISSEQKTIRKANASAKQSKDRNFIRTASEIQATRSNGISSVDAIPKQANKDLTNSSSKEEIRKEHKLIFEVMPKPNQAGRCSGFTKELIKISHNKSTTKNVSEFLSHLKDLLLSSQSFCIQAHNLYGTNVHQPQDHQTRITEHHEFGTNQLLFDCAKELLTRKSQEGKLSIQQTLQKLTANRSLCTLVEEISVGFQKLMSYSEVDDLHADYGDNLDKILEMDLHCNETMLNAIWGDGWDDWNCPSETDQVVFQLEEEIFYGVMVEIVRDLRSCTIKEFDEQMT</sequence>
<evidence type="ECO:0000313" key="2">
    <source>
        <dbReference type="EMBL" id="PKA59054.1"/>
    </source>
</evidence>
<dbReference type="AlphaFoldDB" id="A0A2I0AU34"/>
<gene>
    <name evidence="2" type="ORF">AXF42_Ash001147</name>
</gene>
<feature type="compositionally biased region" description="Basic and acidic residues" evidence="1">
    <location>
        <begin position="308"/>
        <end position="323"/>
    </location>
</feature>